<name>A4S4U5_OSTLU</name>
<dbReference type="RefSeq" id="XP_001420327.1">
    <property type="nucleotide sequence ID" value="XM_001420290.1"/>
</dbReference>
<dbReference type="GO" id="GO:0003723">
    <property type="term" value="F:RNA binding"/>
    <property type="evidence" value="ECO:0007669"/>
    <property type="project" value="UniProtKB-KW"/>
</dbReference>
<dbReference type="GO" id="GO:0008380">
    <property type="term" value="P:RNA splicing"/>
    <property type="evidence" value="ECO:0007669"/>
    <property type="project" value="UniProtKB-KW"/>
</dbReference>
<dbReference type="Proteomes" id="UP000001568">
    <property type="component" value="Chromosome 11"/>
</dbReference>
<gene>
    <name evidence="4" type="ORF">OSTLU_25246</name>
</gene>
<dbReference type="CDD" id="cd12232">
    <property type="entry name" value="RRM3_U2AF65"/>
    <property type="match status" value="1"/>
</dbReference>
<dbReference type="Gramene" id="ABO98620">
    <property type="protein sequence ID" value="ABO98620"/>
    <property type="gene ID" value="OSTLU_25246"/>
</dbReference>
<proteinExistence type="predicted"/>
<dbReference type="OMA" id="GLDQMHV"/>
<accession>A4S4U5</accession>
<dbReference type="eggNOG" id="KOG0120">
    <property type="taxonomic scope" value="Eukaryota"/>
</dbReference>
<evidence type="ECO:0000256" key="1">
    <source>
        <dbReference type="ARBA" id="ARBA00022664"/>
    </source>
</evidence>
<dbReference type="PANTHER" id="PTHR23139">
    <property type="entry name" value="RNA-BINDING PROTEIN"/>
    <property type="match status" value="1"/>
</dbReference>
<dbReference type="OrthoDB" id="10266058at2759"/>
<keyword evidence="1" id="KW-0507">mRNA processing</keyword>
<keyword evidence="2" id="KW-0694">RNA-binding</keyword>
<dbReference type="GO" id="GO:0006397">
    <property type="term" value="P:mRNA processing"/>
    <property type="evidence" value="ECO:0007669"/>
    <property type="project" value="UniProtKB-KW"/>
</dbReference>
<organism evidence="4 5">
    <name type="scientific">Ostreococcus lucimarinus (strain CCE9901)</name>
    <dbReference type="NCBI Taxonomy" id="436017"/>
    <lineage>
        <taxon>Eukaryota</taxon>
        <taxon>Viridiplantae</taxon>
        <taxon>Chlorophyta</taxon>
        <taxon>Mamiellophyceae</taxon>
        <taxon>Mamiellales</taxon>
        <taxon>Bathycoccaceae</taxon>
        <taxon>Ostreococcus</taxon>
    </lineage>
</organism>
<evidence type="ECO:0000313" key="4">
    <source>
        <dbReference type="EMBL" id="ABO98620.1"/>
    </source>
</evidence>
<dbReference type="Gene3D" id="3.30.70.330">
    <property type="match status" value="2"/>
</dbReference>
<evidence type="ECO:0000256" key="2">
    <source>
        <dbReference type="ARBA" id="ARBA00022884"/>
    </source>
</evidence>
<dbReference type="InterPro" id="IPR035979">
    <property type="entry name" value="RBD_domain_sf"/>
</dbReference>
<dbReference type="HOGENOM" id="CLU_077792_0_0_1"/>
<evidence type="ECO:0000256" key="3">
    <source>
        <dbReference type="ARBA" id="ARBA00023187"/>
    </source>
</evidence>
<reference evidence="4 5" key="1">
    <citation type="journal article" date="2007" name="Proc. Natl. Acad. Sci. U.S.A.">
        <title>The tiny eukaryote Ostreococcus provides genomic insights into the paradox of plankton speciation.</title>
        <authorList>
            <person name="Palenik B."/>
            <person name="Grimwood J."/>
            <person name="Aerts A."/>
            <person name="Rouze P."/>
            <person name="Salamov A."/>
            <person name="Putnam N."/>
            <person name="Dupont C."/>
            <person name="Jorgensen R."/>
            <person name="Derelle E."/>
            <person name="Rombauts S."/>
            <person name="Zhou K."/>
            <person name="Otillar R."/>
            <person name="Merchant S.S."/>
            <person name="Podell S."/>
            <person name="Gaasterland T."/>
            <person name="Napoli C."/>
            <person name="Gendler K."/>
            <person name="Manuell A."/>
            <person name="Tai V."/>
            <person name="Vallon O."/>
            <person name="Piganeau G."/>
            <person name="Jancek S."/>
            <person name="Heijde M."/>
            <person name="Jabbari K."/>
            <person name="Bowler C."/>
            <person name="Lohr M."/>
            <person name="Robbens S."/>
            <person name="Werner G."/>
            <person name="Dubchak I."/>
            <person name="Pazour G.J."/>
            <person name="Ren Q."/>
            <person name="Paulsen I."/>
            <person name="Delwiche C."/>
            <person name="Schmutz J."/>
            <person name="Rokhsar D."/>
            <person name="Van de Peer Y."/>
            <person name="Moreau H."/>
            <person name="Grigoriev I.V."/>
        </authorList>
    </citation>
    <scope>NUCLEOTIDE SEQUENCE [LARGE SCALE GENOMIC DNA]</scope>
    <source>
        <strain evidence="4 5">CCE9901</strain>
    </source>
</reference>
<keyword evidence="3" id="KW-0508">mRNA splicing</keyword>
<keyword evidence="5" id="KW-1185">Reference proteome</keyword>
<dbReference type="SUPFAM" id="SSF54928">
    <property type="entry name" value="RNA-binding domain, RBD"/>
    <property type="match status" value="1"/>
</dbReference>
<dbReference type="STRING" id="436017.A4S4U5"/>
<dbReference type="KEGG" id="olu:OSTLU_25246"/>
<protein>
    <submittedName>
        <fullName evidence="4">Uncharacterized protein</fullName>
    </submittedName>
</protein>
<dbReference type="AlphaFoldDB" id="A4S4U5"/>
<dbReference type="InterPro" id="IPR012677">
    <property type="entry name" value="Nucleotide-bd_a/b_plait_sf"/>
</dbReference>
<dbReference type="EMBL" id="CP000591">
    <property type="protein sequence ID" value="ABO98620.1"/>
    <property type="molecule type" value="Genomic_DNA"/>
</dbReference>
<sequence>MLCELLNDVLKKIVPEACHAVGKLPPVLSIVMDSAQKYASLEMRSSALATAALGLDQMHVLGRPLHITRPAGYFDDPDAKRQVLNVEHVLPAPEKLQQVYDYLDARKIEESKSKDEAIERAKKMAVSVSESVAHAAAPTTAEATEYLCLENMVDVKTLLSARERKELRYDIEDECGKCGKVVRVVVPTPSDEEVERKAASRAYVYFARVGSAESAHKVMHGRKFGGRIVQARYIEASEFEAFDKK</sequence>
<dbReference type="GeneID" id="5004385"/>
<evidence type="ECO:0000313" key="5">
    <source>
        <dbReference type="Proteomes" id="UP000001568"/>
    </source>
</evidence>